<evidence type="ECO:0000256" key="4">
    <source>
        <dbReference type="ARBA" id="ARBA00023163"/>
    </source>
</evidence>
<dbReference type="GO" id="GO:0032993">
    <property type="term" value="C:protein-DNA complex"/>
    <property type="evidence" value="ECO:0007669"/>
    <property type="project" value="TreeGrafter"/>
</dbReference>
<evidence type="ECO:0000313" key="7">
    <source>
        <dbReference type="Proteomes" id="UP000255528"/>
    </source>
</evidence>
<gene>
    <name evidence="6" type="primary">hcaR_2</name>
    <name evidence="6" type="ORF">NCTC12119_02439</name>
</gene>
<dbReference type="PANTHER" id="PTHR30346">
    <property type="entry name" value="TRANSCRIPTIONAL DUAL REGULATOR HCAR-RELATED"/>
    <property type="match status" value="1"/>
</dbReference>
<keyword evidence="4" id="KW-0804">Transcription</keyword>
<sequence length="314" mass="34873">MDLRHLKYFLAVAEERHFGRAAQRLNIVQPALSMQIKALEAELGGPLFIRTSRHVELTDAGKLLQVEATRTLEQVEHTRLAVERSIRGETGRVRIGFAGNAVFSGRLMQDIRSFHQAYPDAELICQELAPQLQHEAIQNGTLDVGYMPDYYPVHDSALVYECVGEWSRVVVMASDHKLADKERLTIDMLAHEPMIMYSINDVDSQLDTQLQRLLGDSLNIAWRISSSLSVLAMAGAGLGIALVPAPLAQVAIPGVVYRVLDSKELSANLMMVSRKDESSAAVIAYLNHSRKRMMESVLENELSEAISHQGNEAD</sequence>
<evidence type="ECO:0000256" key="2">
    <source>
        <dbReference type="ARBA" id="ARBA00023015"/>
    </source>
</evidence>
<dbReference type="FunFam" id="1.10.10.10:FF:000001">
    <property type="entry name" value="LysR family transcriptional regulator"/>
    <property type="match status" value="1"/>
</dbReference>
<dbReference type="Gene3D" id="1.10.10.10">
    <property type="entry name" value="Winged helix-like DNA-binding domain superfamily/Winged helix DNA-binding domain"/>
    <property type="match status" value="1"/>
</dbReference>
<dbReference type="GO" id="GO:0003677">
    <property type="term" value="F:DNA binding"/>
    <property type="evidence" value="ECO:0007669"/>
    <property type="project" value="UniProtKB-KW"/>
</dbReference>
<dbReference type="CDD" id="cd08414">
    <property type="entry name" value="PBP2_LTTR_aromatics_like"/>
    <property type="match status" value="1"/>
</dbReference>
<dbReference type="SUPFAM" id="SSF53850">
    <property type="entry name" value="Periplasmic binding protein-like II"/>
    <property type="match status" value="1"/>
</dbReference>
<evidence type="ECO:0000256" key="1">
    <source>
        <dbReference type="ARBA" id="ARBA00009437"/>
    </source>
</evidence>
<dbReference type="InterPro" id="IPR036390">
    <property type="entry name" value="WH_DNA-bd_sf"/>
</dbReference>
<evidence type="ECO:0000313" key="6">
    <source>
        <dbReference type="EMBL" id="SUW63940.1"/>
    </source>
</evidence>
<accession>A0A381C7W8</accession>
<name>A0A381C7W8_9ENTR</name>
<feature type="domain" description="HTH lysR-type" evidence="5">
    <location>
        <begin position="1"/>
        <end position="58"/>
    </location>
</feature>
<protein>
    <submittedName>
        <fullName evidence="6">Hca operon transcriptional activator</fullName>
    </submittedName>
</protein>
<dbReference type="GO" id="GO:0003700">
    <property type="term" value="F:DNA-binding transcription factor activity"/>
    <property type="evidence" value="ECO:0007669"/>
    <property type="project" value="InterPro"/>
</dbReference>
<dbReference type="PRINTS" id="PR00039">
    <property type="entry name" value="HTHLYSR"/>
</dbReference>
<evidence type="ECO:0000259" key="5">
    <source>
        <dbReference type="PROSITE" id="PS50931"/>
    </source>
</evidence>
<comment type="similarity">
    <text evidence="1">Belongs to the LysR transcriptional regulatory family.</text>
</comment>
<dbReference type="InterPro" id="IPR036388">
    <property type="entry name" value="WH-like_DNA-bd_sf"/>
</dbReference>
<organism evidence="6 7">
    <name type="scientific">Buttiauxella agrestis</name>
    <dbReference type="NCBI Taxonomy" id="82977"/>
    <lineage>
        <taxon>Bacteria</taxon>
        <taxon>Pseudomonadati</taxon>
        <taxon>Pseudomonadota</taxon>
        <taxon>Gammaproteobacteria</taxon>
        <taxon>Enterobacterales</taxon>
        <taxon>Enterobacteriaceae</taxon>
        <taxon>Buttiauxella</taxon>
    </lineage>
</organism>
<dbReference type="Pfam" id="PF03466">
    <property type="entry name" value="LysR_substrate"/>
    <property type="match status" value="1"/>
</dbReference>
<dbReference type="RefSeq" id="WP_115628599.1">
    <property type="nucleotide sequence ID" value="NZ_UIGI01000001.1"/>
</dbReference>
<dbReference type="AlphaFoldDB" id="A0A381C7W8"/>
<evidence type="ECO:0000256" key="3">
    <source>
        <dbReference type="ARBA" id="ARBA00023125"/>
    </source>
</evidence>
<reference evidence="6 7" key="1">
    <citation type="submission" date="2018-06" db="EMBL/GenBank/DDBJ databases">
        <authorList>
            <consortium name="Pathogen Informatics"/>
            <person name="Doyle S."/>
        </authorList>
    </citation>
    <scope>NUCLEOTIDE SEQUENCE [LARGE SCALE GENOMIC DNA]</scope>
    <source>
        <strain evidence="6 7">NCTC12119</strain>
    </source>
</reference>
<keyword evidence="2" id="KW-0805">Transcription regulation</keyword>
<dbReference type="PANTHER" id="PTHR30346:SF0">
    <property type="entry name" value="HCA OPERON TRANSCRIPTIONAL ACTIVATOR HCAR"/>
    <property type="match status" value="1"/>
</dbReference>
<dbReference type="Proteomes" id="UP000255528">
    <property type="component" value="Unassembled WGS sequence"/>
</dbReference>
<dbReference type="PROSITE" id="PS50931">
    <property type="entry name" value="HTH_LYSR"/>
    <property type="match status" value="1"/>
</dbReference>
<dbReference type="EMBL" id="UIGI01000001">
    <property type="protein sequence ID" value="SUW63940.1"/>
    <property type="molecule type" value="Genomic_DNA"/>
</dbReference>
<keyword evidence="3" id="KW-0238">DNA-binding</keyword>
<dbReference type="Pfam" id="PF00126">
    <property type="entry name" value="HTH_1"/>
    <property type="match status" value="1"/>
</dbReference>
<dbReference type="Gene3D" id="3.40.190.10">
    <property type="entry name" value="Periplasmic binding protein-like II"/>
    <property type="match status" value="2"/>
</dbReference>
<dbReference type="SUPFAM" id="SSF46785">
    <property type="entry name" value="Winged helix' DNA-binding domain"/>
    <property type="match status" value="1"/>
</dbReference>
<proteinExistence type="inferred from homology"/>
<dbReference type="InterPro" id="IPR000847">
    <property type="entry name" value="LysR_HTH_N"/>
</dbReference>
<dbReference type="InterPro" id="IPR005119">
    <property type="entry name" value="LysR_subst-bd"/>
</dbReference>